<dbReference type="Proteomes" id="UP000001449">
    <property type="component" value="Chromosome 6"/>
</dbReference>
<dbReference type="PaxDb" id="35128-Thaps23086"/>
<proteinExistence type="predicted"/>
<dbReference type="eggNOG" id="KOG2164">
    <property type="taxonomic scope" value="Eukaryota"/>
</dbReference>
<feature type="region of interest" description="Disordered" evidence="4">
    <location>
        <begin position="414"/>
        <end position="476"/>
    </location>
</feature>
<gene>
    <name evidence="5" type="ORF">THAPSDRAFT_23086</name>
</gene>
<dbReference type="AlphaFoldDB" id="B8C5N6"/>
<evidence type="ECO:0000256" key="4">
    <source>
        <dbReference type="SAM" id="MobiDB-lite"/>
    </source>
</evidence>
<evidence type="ECO:0000256" key="2">
    <source>
        <dbReference type="ARBA" id="ARBA00022490"/>
    </source>
</evidence>
<dbReference type="InParanoid" id="B8C5N6"/>
<name>B8C5N6_THAPS</name>
<reference evidence="5 6" key="1">
    <citation type="journal article" date="2004" name="Science">
        <title>The genome of the diatom Thalassiosira pseudonana: ecology, evolution, and metabolism.</title>
        <authorList>
            <person name="Armbrust E.V."/>
            <person name="Berges J.A."/>
            <person name="Bowler C."/>
            <person name="Green B.R."/>
            <person name="Martinez D."/>
            <person name="Putnam N.H."/>
            <person name="Zhou S."/>
            <person name="Allen A.E."/>
            <person name="Apt K.E."/>
            <person name="Bechner M."/>
            <person name="Brzezinski M.A."/>
            <person name="Chaal B.K."/>
            <person name="Chiovitti A."/>
            <person name="Davis A.K."/>
            <person name="Demarest M.S."/>
            <person name="Detter J.C."/>
            <person name="Glavina T."/>
            <person name="Goodstein D."/>
            <person name="Hadi M.Z."/>
            <person name="Hellsten U."/>
            <person name="Hildebrand M."/>
            <person name="Jenkins B.D."/>
            <person name="Jurka J."/>
            <person name="Kapitonov V.V."/>
            <person name="Kroger N."/>
            <person name="Lau W.W."/>
            <person name="Lane T.W."/>
            <person name="Larimer F.W."/>
            <person name="Lippmeier J.C."/>
            <person name="Lucas S."/>
            <person name="Medina M."/>
            <person name="Montsant A."/>
            <person name="Obornik M."/>
            <person name="Parker M.S."/>
            <person name="Palenik B."/>
            <person name="Pazour G.J."/>
            <person name="Richardson P.M."/>
            <person name="Rynearson T.A."/>
            <person name="Saito M.A."/>
            <person name="Schwartz D.C."/>
            <person name="Thamatrakoln K."/>
            <person name="Valentin K."/>
            <person name="Vardi A."/>
            <person name="Wilkerson F.P."/>
            <person name="Rokhsar D.S."/>
        </authorList>
    </citation>
    <scope>NUCLEOTIDE SEQUENCE [LARGE SCALE GENOMIC DNA]</scope>
    <source>
        <strain evidence="5 6">CCMP1335</strain>
    </source>
</reference>
<dbReference type="KEGG" id="tps:THAPSDRAFT_23086"/>
<feature type="region of interest" description="Disordered" evidence="4">
    <location>
        <begin position="32"/>
        <end position="52"/>
    </location>
</feature>
<keyword evidence="6" id="KW-1185">Reference proteome</keyword>
<dbReference type="GO" id="GO:0005737">
    <property type="term" value="C:cytoplasm"/>
    <property type="evidence" value="ECO:0007669"/>
    <property type="project" value="UniProtKB-SubCell"/>
</dbReference>
<dbReference type="HOGENOM" id="CLU_574290_0_0_1"/>
<sequence length="476" mass="53147">MGTRMKFVKLHRLKGCAAPYLPLHGSRVRGFVSSTSTTSNNQPLPDLPDGDDDAEECTFARQYFVGSDEYDRVLQCDLNDLITYREKDVHCQLDQRERSNVSMAIEAIKASQRRWSGSTEDDGGFKSMELSAKSESVLEMEKSRMVESVARDESSKQPTLLQPGTSYLHQHTESNAHHDDVEEFLYYQASDGQLCYLSGIDVACLMHEFSLHRPEEESHVCDDADNQHTTIQTRNTLPLPDEITGTVIGIEQLVVTQSLVKRKHFLSHLPLTASVTFLEIDWHNGGDGNNKSMISQSTLSKFRGELQRRKSERLRIAQQENKAEKAARLKSEKEERRRRVEAFGSDFVGRGTDQTIDPNDEFFRAPSASMDEAEDATEWNPTPTFRFNEVCAEGGVWPELAPLSLSSPILTATSQASPRVSNTWGSRSHSSISDSKPSSSTATAPLVFPSLSEASQHKSQRSNSKLTPLSSTLGLR</sequence>
<protein>
    <submittedName>
        <fullName evidence="5">Uncharacterized protein</fullName>
    </submittedName>
</protein>
<feature type="coiled-coil region" evidence="3">
    <location>
        <begin position="309"/>
        <end position="336"/>
    </location>
</feature>
<keyword evidence="2" id="KW-0963">Cytoplasm</keyword>
<keyword evidence="3" id="KW-0175">Coiled coil</keyword>
<evidence type="ECO:0000313" key="5">
    <source>
        <dbReference type="EMBL" id="EED91538.1"/>
    </source>
</evidence>
<organism evidence="5 6">
    <name type="scientific">Thalassiosira pseudonana</name>
    <name type="common">Marine diatom</name>
    <name type="synonym">Cyclotella nana</name>
    <dbReference type="NCBI Taxonomy" id="35128"/>
    <lineage>
        <taxon>Eukaryota</taxon>
        <taxon>Sar</taxon>
        <taxon>Stramenopiles</taxon>
        <taxon>Ochrophyta</taxon>
        <taxon>Bacillariophyta</taxon>
        <taxon>Coscinodiscophyceae</taxon>
        <taxon>Thalassiosirophycidae</taxon>
        <taxon>Thalassiosirales</taxon>
        <taxon>Thalassiosiraceae</taxon>
        <taxon>Thalassiosira</taxon>
    </lineage>
</organism>
<evidence type="ECO:0000256" key="3">
    <source>
        <dbReference type="SAM" id="Coils"/>
    </source>
</evidence>
<dbReference type="InterPro" id="IPR039739">
    <property type="entry name" value="MAG2/RNF10"/>
</dbReference>
<dbReference type="GO" id="GO:0045944">
    <property type="term" value="P:positive regulation of transcription by RNA polymerase II"/>
    <property type="evidence" value="ECO:0000318"/>
    <property type="project" value="GO_Central"/>
</dbReference>
<evidence type="ECO:0000313" key="6">
    <source>
        <dbReference type="Proteomes" id="UP000001449"/>
    </source>
</evidence>
<reference evidence="5 6" key="2">
    <citation type="journal article" date="2008" name="Nature">
        <title>The Phaeodactylum genome reveals the evolutionary history of diatom genomes.</title>
        <authorList>
            <person name="Bowler C."/>
            <person name="Allen A.E."/>
            <person name="Badger J.H."/>
            <person name="Grimwood J."/>
            <person name="Jabbari K."/>
            <person name="Kuo A."/>
            <person name="Maheswari U."/>
            <person name="Martens C."/>
            <person name="Maumus F."/>
            <person name="Otillar R.P."/>
            <person name="Rayko E."/>
            <person name="Salamov A."/>
            <person name="Vandepoele K."/>
            <person name="Beszteri B."/>
            <person name="Gruber A."/>
            <person name="Heijde M."/>
            <person name="Katinka M."/>
            <person name="Mock T."/>
            <person name="Valentin K."/>
            <person name="Verret F."/>
            <person name="Berges J.A."/>
            <person name="Brownlee C."/>
            <person name="Cadoret J.P."/>
            <person name="Chiovitti A."/>
            <person name="Choi C.J."/>
            <person name="Coesel S."/>
            <person name="De Martino A."/>
            <person name="Detter J.C."/>
            <person name="Durkin C."/>
            <person name="Falciatore A."/>
            <person name="Fournet J."/>
            <person name="Haruta M."/>
            <person name="Huysman M.J."/>
            <person name="Jenkins B.D."/>
            <person name="Jiroutova K."/>
            <person name="Jorgensen R.E."/>
            <person name="Joubert Y."/>
            <person name="Kaplan A."/>
            <person name="Kroger N."/>
            <person name="Kroth P.G."/>
            <person name="La Roche J."/>
            <person name="Lindquist E."/>
            <person name="Lommer M."/>
            <person name="Martin-Jezequel V."/>
            <person name="Lopez P.J."/>
            <person name="Lucas S."/>
            <person name="Mangogna M."/>
            <person name="McGinnis K."/>
            <person name="Medlin L.K."/>
            <person name="Montsant A."/>
            <person name="Oudot-Le Secq M.P."/>
            <person name="Napoli C."/>
            <person name="Obornik M."/>
            <person name="Parker M.S."/>
            <person name="Petit J.L."/>
            <person name="Porcel B.M."/>
            <person name="Poulsen N."/>
            <person name="Robison M."/>
            <person name="Rychlewski L."/>
            <person name="Rynearson T.A."/>
            <person name="Schmutz J."/>
            <person name="Shapiro H."/>
            <person name="Siaut M."/>
            <person name="Stanley M."/>
            <person name="Sussman M.R."/>
            <person name="Taylor A.R."/>
            <person name="Vardi A."/>
            <person name="von Dassow P."/>
            <person name="Vyverman W."/>
            <person name="Willis A."/>
            <person name="Wyrwicz L.S."/>
            <person name="Rokhsar D.S."/>
            <person name="Weissenbach J."/>
            <person name="Armbrust E.V."/>
            <person name="Green B.R."/>
            <person name="Van de Peer Y."/>
            <person name="Grigoriev I.V."/>
        </authorList>
    </citation>
    <scope>NUCLEOTIDE SEQUENCE [LARGE SCALE GENOMIC DNA]</scope>
    <source>
        <strain evidence="5 6">CCMP1335</strain>
    </source>
</reference>
<dbReference type="RefSeq" id="XP_002291431.1">
    <property type="nucleotide sequence ID" value="XM_002291395.1"/>
</dbReference>
<feature type="compositionally biased region" description="Polar residues" evidence="4">
    <location>
        <begin position="461"/>
        <end position="476"/>
    </location>
</feature>
<dbReference type="PANTHER" id="PTHR12983:SF9">
    <property type="entry name" value="E3 UBIQUITIN-PROTEIN LIGASE RNF10"/>
    <property type="match status" value="1"/>
</dbReference>
<dbReference type="GO" id="GO:0000976">
    <property type="term" value="F:transcription cis-regulatory region binding"/>
    <property type="evidence" value="ECO:0000318"/>
    <property type="project" value="GO_Central"/>
</dbReference>
<feature type="compositionally biased region" description="Polar residues" evidence="4">
    <location>
        <begin position="414"/>
        <end position="425"/>
    </location>
</feature>
<accession>B8C5N6</accession>
<feature type="compositionally biased region" description="Low complexity" evidence="4">
    <location>
        <begin position="426"/>
        <end position="440"/>
    </location>
</feature>
<dbReference type="PANTHER" id="PTHR12983">
    <property type="entry name" value="RING FINGER 10 FAMILY MEMBER"/>
    <property type="match status" value="1"/>
</dbReference>
<evidence type="ECO:0000256" key="1">
    <source>
        <dbReference type="ARBA" id="ARBA00004496"/>
    </source>
</evidence>
<dbReference type="EMBL" id="CM000643">
    <property type="protein sequence ID" value="EED91538.1"/>
    <property type="molecule type" value="Genomic_DNA"/>
</dbReference>
<comment type="subcellular location">
    <subcellularLocation>
        <location evidence="1">Cytoplasm</location>
    </subcellularLocation>
</comment>
<feature type="compositionally biased region" description="Polar residues" evidence="4">
    <location>
        <begin position="32"/>
        <end position="42"/>
    </location>
</feature>
<dbReference type="GeneID" id="7443607"/>